<keyword evidence="4" id="KW-1133">Transmembrane helix</keyword>
<dbReference type="EMBL" id="CP111015">
    <property type="protein sequence ID" value="WAR01088.1"/>
    <property type="molecule type" value="Genomic_DNA"/>
</dbReference>
<keyword evidence="2" id="KW-0812">Transmembrane</keyword>
<dbReference type="PANTHER" id="PTHR12270:SF25">
    <property type="entry name" value="GLYCOSYLTRANSFERASE-LIKE PROTEIN LARGE"/>
    <property type="match status" value="1"/>
</dbReference>
<dbReference type="InterPro" id="IPR051292">
    <property type="entry name" value="Xyl/GlcA_transferase"/>
</dbReference>
<protein>
    <submittedName>
        <fullName evidence="7">LARG2-like protein</fullName>
    </submittedName>
</protein>
<sequence>MPIQLVQRKTRTQYLNMQMAVGLNNGSDSEQANRTSGLGCIQQQPQLPKCEVIVLDTDITFASDIAELWKLFAALTREALGLVENQSVMLMNLDILRAIGWMSTWRQVAEKELLVMYHTALADQDIINSVLKQYPNLVKTLPCQWNVQLSDNTRSEHCYSEIIHWNSPKKLKVKNKHIEFFRNLYLTFLEYDGNLLRRELLGCGSNSSGNTVQQQISAINEDDECYDFRRERVIVHRTHLYYIDYSYTPTQWDVTLVAQLSMDRLQMLETICKHWEGPISLALYMSDAEAQQFLRYAQGSETLMNRKNIGYHVVFKDGQYYPVNYLRNVAMQQVQTEFMFLSDIDFLPMYGLYEYLKIAVSMANMGKERKALVIPAFETQRYRFTFPETKEQLLAQLATGELYTFSPYTAKWELDFEPYIAVHKDIPQFDQRFVGFGWNKVAHIMQLDVEECLKTLKAEYQRDLSQKYGIKALKYLSVD</sequence>
<evidence type="ECO:0000313" key="7">
    <source>
        <dbReference type="EMBL" id="WAR01088.1"/>
    </source>
</evidence>
<gene>
    <name evidence="7" type="ORF">MAR_007646</name>
</gene>
<keyword evidence="5" id="KW-0472">Membrane</keyword>
<dbReference type="Pfam" id="PF13896">
    <property type="entry name" value="Glyco_transf_49"/>
    <property type="match status" value="2"/>
</dbReference>
<organism evidence="7 8">
    <name type="scientific">Mya arenaria</name>
    <name type="common">Soft-shell clam</name>
    <dbReference type="NCBI Taxonomy" id="6604"/>
    <lineage>
        <taxon>Eukaryota</taxon>
        <taxon>Metazoa</taxon>
        <taxon>Spiralia</taxon>
        <taxon>Lophotrochozoa</taxon>
        <taxon>Mollusca</taxon>
        <taxon>Bivalvia</taxon>
        <taxon>Autobranchia</taxon>
        <taxon>Heteroconchia</taxon>
        <taxon>Euheterodonta</taxon>
        <taxon>Imparidentia</taxon>
        <taxon>Neoheterodontei</taxon>
        <taxon>Myida</taxon>
        <taxon>Myoidea</taxon>
        <taxon>Myidae</taxon>
        <taxon>Mya</taxon>
    </lineage>
</organism>
<dbReference type="SUPFAM" id="SSF53448">
    <property type="entry name" value="Nucleotide-diphospho-sugar transferases"/>
    <property type="match status" value="1"/>
</dbReference>
<evidence type="ECO:0000256" key="4">
    <source>
        <dbReference type="ARBA" id="ARBA00022989"/>
    </source>
</evidence>
<evidence type="ECO:0000313" key="8">
    <source>
        <dbReference type="Proteomes" id="UP001164746"/>
    </source>
</evidence>
<evidence type="ECO:0000256" key="3">
    <source>
        <dbReference type="ARBA" id="ARBA00022968"/>
    </source>
</evidence>
<evidence type="ECO:0000256" key="5">
    <source>
        <dbReference type="ARBA" id="ARBA00023136"/>
    </source>
</evidence>
<dbReference type="Proteomes" id="UP001164746">
    <property type="component" value="Chromosome 4"/>
</dbReference>
<proteinExistence type="predicted"/>
<evidence type="ECO:0000256" key="6">
    <source>
        <dbReference type="ARBA" id="ARBA00023180"/>
    </source>
</evidence>
<reference evidence="7" key="1">
    <citation type="submission" date="2022-11" db="EMBL/GenBank/DDBJ databases">
        <title>Centuries of genome instability and evolution in soft-shell clam transmissible cancer (bioRxiv).</title>
        <authorList>
            <person name="Hart S.F.M."/>
            <person name="Yonemitsu M.A."/>
            <person name="Giersch R.M."/>
            <person name="Beal B.F."/>
            <person name="Arriagada G."/>
            <person name="Davis B.W."/>
            <person name="Ostrander E.A."/>
            <person name="Goff S.P."/>
            <person name="Metzger M.J."/>
        </authorList>
    </citation>
    <scope>NUCLEOTIDE SEQUENCE</scope>
    <source>
        <strain evidence="7">MELC-2E11</strain>
        <tissue evidence="7">Siphon/mantle</tissue>
    </source>
</reference>
<keyword evidence="6" id="KW-0325">Glycoprotein</keyword>
<evidence type="ECO:0000256" key="2">
    <source>
        <dbReference type="ARBA" id="ARBA00022692"/>
    </source>
</evidence>
<keyword evidence="8" id="KW-1185">Reference proteome</keyword>
<dbReference type="Gene3D" id="3.90.550.10">
    <property type="entry name" value="Spore Coat Polysaccharide Biosynthesis Protein SpsA, Chain A"/>
    <property type="match status" value="1"/>
</dbReference>
<accession>A0ABY7DWR1</accession>
<dbReference type="InterPro" id="IPR029044">
    <property type="entry name" value="Nucleotide-diphossugar_trans"/>
</dbReference>
<keyword evidence="3" id="KW-0735">Signal-anchor</keyword>
<name>A0ABY7DWR1_MYAAR</name>
<evidence type="ECO:0000256" key="1">
    <source>
        <dbReference type="ARBA" id="ARBA00004606"/>
    </source>
</evidence>
<dbReference type="PANTHER" id="PTHR12270">
    <property type="entry name" value="GLYCOSYLTRANSFERASE-RELATED"/>
    <property type="match status" value="1"/>
</dbReference>
<comment type="subcellular location">
    <subcellularLocation>
        <location evidence="1">Membrane</location>
        <topology evidence="1">Single-pass type II membrane protein</topology>
    </subcellularLocation>
</comment>